<gene>
    <name evidence="1" type="ORF">LCGC14_2166620</name>
</gene>
<dbReference type="EMBL" id="LAZR01027893">
    <property type="protein sequence ID" value="KKL64279.1"/>
    <property type="molecule type" value="Genomic_DNA"/>
</dbReference>
<comment type="caution">
    <text evidence="1">The sequence shown here is derived from an EMBL/GenBank/DDBJ whole genome shotgun (WGS) entry which is preliminary data.</text>
</comment>
<name>A0A0F9DRC9_9ZZZZ</name>
<reference evidence="1" key="1">
    <citation type="journal article" date="2015" name="Nature">
        <title>Complex archaea that bridge the gap between prokaryotes and eukaryotes.</title>
        <authorList>
            <person name="Spang A."/>
            <person name="Saw J.H."/>
            <person name="Jorgensen S.L."/>
            <person name="Zaremba-Niedzwiedzka K."/>
            <person name="Martijn J."/>
            <person name="Lind A.E."/>
            <person name="van Eijk R."/>
            <person name="Schleper C."/>
            <person name="Guy L."/>
            <person name="Ettema T.J."/>
        </authorList>
    </citation>
    <scope>NUCLEOTIDE SEQUENCE</scope>
</reference>
<evidence type="ECO:0000313" key="1">
    <source>
        <dbReference type="EMBL" id="KKL64279.1"/>
    </source>
</evidence>
<proteinExistence type="predicted"/>
<organism evidence="1">
    <name type="scientific">marine sediment metagenome</name>
    <dbReference type="NCBI Taxonomy" id="412755"/>
    <lineage>
        <taxon>unclassified sequences</taxon>
        <taxon>metagenomes</taxon>
        <taxon>ecological metagenomes</taxon>
    </lineage>
</organism>
<protein>
    <submittedName>
        <fullName evidence="1">Uncharacterized protein</fullName>
    </submittedName>
</protein>
<accession>A0A0F9DRC9</accession>
<dbReference type="AlphaFoldDB" id="A0A0F9DRC9"/>
<sequence length="81" mass="8509">MTHTKGTSEATTGHDCRLDRLCPLHAAAPSMKGQLQTTIDALEAAIQLFIRKEDSEAFGALKGIIAGNEMALAKAETPDAG</sequence>